<reference evidence="2" key="1">
    <citation type="submission" date="2019-07" db="EMBL/GenBank/DDBJ databases">
        <title>Overview of O-antigen diversity of Escherichia albertii, an emerging enteropathogen; genetic structure, serology, and development of O-genotyping method.</title>
        <authorList>
            <person name="Ooka T."/>
            <person name="Seto K."/>
            <person name="Ogura Y."/>
            <person name="Iguchi A."/>
            <person name="Imura N."/>
            <person name="Honda M."/>
            <person name="Etoh Y."/>
            <person name="Ikeda T."/>
            <person name="Sugitani W."/>
            <person name="Konno T."/>
            <person name="Kawano K."/>
            <person name="Kudo Y."/>
            <person name="Murakami K."/>
            <person name="Hayashi T."/>
            <person name="Nishi J."/>
        </authorList>
    </citation>
    <scope>NUCLEOTIDE SEQUENCE</scope>
    <source>
        <strain evidence="2">K7394</strain>
    </source>
</reference>
<dbReference type="PANTHER" id="PTHR12526">
    <property type="entry name" value="GLYCOSYLTRANSFERASE"/>
    <property type="match status" value="1"/>
</dbReference>
<dbReference type="InterPro" id="IPR001296">
    <property type="entry name" value="Glyco_trans_1"/>
</dbReference>
<keyword evidence="2" id="KW-0808">Transferase</keyword>
<sequence>MKILILIEDISLGGGTERVALTLAKNLNIDGIACDIFSLSKSNEDTFYSSDNLNIYYAKSKNSILAKIEAINHAKKNKMKLLIFSMGRLSVEIAILSRLCLFKHFCCYEHISFTSFSGLIQKIKLFSYRLSRGVVFLTEHDRDLIQHKLPFVPVASIENISPFSTIKKNNTSTRKNIVLAVGRLTKQKNFSRLIDLWSRVDRPEWSLIIAGNGPDRYSLDEQIKRLGLSNVKIVGAVREISKLYLTSKILVLTSRYEGFPMVMVEAQCFGLPAVSFDCKTGPSEIIINESTGYIIPYHDDALFIEKLQRLIDYPEELDVFSCNSLKNAQRFTYENTRCKWLKVLEKI</sequence>
<name>A0A5A4U3Z4_ESCAL</name>
<feature type="domain" description="Glycosyl transferase family 1" evidence="1">
    <location>
        <begin position="166"/>
        <end position="321"/>
    </location>
</feature>
<dbReference type="GO" id="GO:1901135">
    <property type="term" value="P:carbohydrate derivative metabolic process"/>
    <property type="evidence" value="ECO:0007669"/>
    <property type="project" value="UniProtKB-ARBA"/>
</dbReference>
<dbReference type="RefSeq" id="WP_162900891.1">
    <property type="nucleotide sequence ID" value="NZ_BBWA01000002.1"/>
</dbReference>
<evidence type="ECO:0000259" key="1">
    <source>
        <dbReference type="Pfam" id="PF00534"/>
    </source>
</evidence>
<dbReference type="SUPFAM" id="SSF53756">
    <property type="entry name" value="UDP-Glycosyltransferase/glycogen phosphorylase"/>
    <property type="match status" value="1"/>
</dbReference>
<accession>A0A5A4U3Z4</accession>
<dbReference type="PANTHER" id="PTHR12526:SF630">
    <property type="entry name" value="GLYCOSYLTRANSFERASE"/>
    <property type="match status" value="1"/>
</dbReference>
<dbReference type="EMBL" id="LC494326">
    <property type="protein sequence ID" value="BBM62615.1"/>
    <property type="molecule type" value="Genomic_DNA"/>
</dbReference>
<proteinExistence type="predicted"/>
<evidence type="ECO:0000313" key="2">
    <source>
        <dbReference type="EMBL" id="BBM62615.1"/>
    </source>
</evidence>
<dbReference type="AlphaFoldDB" id="A0A5A4U3Z4"/>
<protein>
    <submittedName>
        <fullName evidence="2">Predicted glycosyltransferase, group I family</fullName>
    </submittedName>
</protein>
<dbReference type="Gene3D" id="3.40.50.2000">
    <property type="entry name" value="Glycogen Phosphorylase B"/>
    <property type="match status" value="2"/>
</dbReference>
<dbReference type="GO" id="GO:0016757">
    <property type="term" value="F:glycosyltransferase activity"/>
    <property type="evidence" value="ECO:0007669"/>
    <property type="project" value="InterPro"/>
</dbReference>
<organism evidence="2">
    <name type="scientific">Escherichia albertii</name>
    <dbReference type="NCBI Taxonomy" id="208962"/>
    <lineage>
        <taxon>Bacteria</taxon>
        <taxon>Pseudomonadati</taxon>
        <taxon>Pseudomonadota</taxon>
        <taxon>Gammaproteobacteria</taxon>
        <taxon>Enterobacterales</taxon>
        <taxon>Enterobacteriaceae</taxon>
        <taxon>Escherichia</taxon>
    </lineage>
</organism>
<dbReference type="Pfam" id="PF00534">
    <property type="entry name" value="Glycos_transf_1"/>
    <property type="match status" value="1"/>
</dbReference>